<dbReference type="Proteomes" id="UP000440367">
    <property type="component" value="Unassembled WGS sequence"/>
</dbReference>
<proteinExistence type="predicted"/>
<evidence type="ECO:0000313" key="2">
    <source>
        <dbReference type="EMBL" id="KAE9247532.1"/>
    </source>
</evidence>
<sequence>MHFQVATFALIFSCNACRPVFMPAYSAHRPSTTGCSLHYSLPGFTPPPPSLRLDSMSKSPYGAHMFHMLDIYQACGMP</sequence>
<organism evidence="2 3">
    <name type="scientific">Phytophthora fragariae</name>
    <dbReference type="NCBI Taxonomy" id="53985"/>
    <lineage>
        <taxon>Eukaryota</taxon>
        <taxon>Sar</taxon>
        <taxon>Stramenopiles</taxon>
        <taxon>Oomycota</taxon>
        <taxon>Peronosporomycetes</taxon>
        <taxon>Peronosporales</taxon>
        <taxon>Peronosporaceae</taxon>
        <taxon>Phytophthora</taxon>
    </lineage>
</organism>
<name>A0A6A4A1P4_9STRA</name>
<comment type="caution">
    <text evidence="2">The sequence shown here is derived from an EMBL/GenBank/DDBJ whole genome shotgun (WGS) entry which is preliminary data.</text>
</comment>
<evidence type="ECO:0000256" key="1">
    <source>
        <dbReference type="SAM" id="SignalP"/>
    </source>
</evidence>
<reference evidence="2 3" key="1">
    <citation type="submission" date="2018-08" db="EMBL/GenBank/DDBJ databases">
        <title>Genomic investigation of the strawberry pathogen Phytophthora fragariae indicates pathogenicity is determined by transcriptional variation in three key races.</title>
        <authorList>
            <person name="Adams T.M."/>
            <person name="Armitage A.D."/>
            <person name="Sobczyk M.K."/>
            <person name="Bates H.J."/>
            <person name="Dunwell J.M."/>
            <person name="Nellist C.F."/>
            <person name="Harrison R.J."/>
        </authorList>
    </citation>
    <scope>NUCLEOTIDE SEQUENCE [LARGE SCALE GENOMIC DNA]</scope>
    <source>
        <strain evidence="2 3">BC-1</strain>
    </source>
</reference>
<keyword evidence="1" id="KW-0732">Signal</keyword>
<evidence type="ECO:0008006" key="4">
    <source>
        <dbReference type="Google" id="ProtNLM"/>
    </source>
</evidence>
<protein>
    <recommendedName>
        <fullName evidence="4">Secreted protein</fullName>
    </recommendedName>
</protein>
<evidence type="ECO:0000313" key="3">
    <source>
        <dbReference type="Proteomes" id="UP000440367"/>
    </source>
</evidence>
<dbReference type="EMBL" id="QXGD01000214">
    <property type="protein sequence ID" value="KAE9247532.1"/>
    <property type="molecule type" value="Genomic_DNA"/>
</dbReference>
<accession>A0A6A4A1P4</accession>
<feature type="signal peptide" evidence="1">
    <location>
        <begin position="1"/>
        <end position="16"/>
    </location>
</feature>
<gene>
    <name evidence="2" type="ORF">PF002_g6238</name>
</gene>
<feature type="chain" id="PRO_5025383087" description="Secreted protein" evidence="1">
    <location>
        <begin position="17"/>
        <end position="78"/>
    </location>
</feature>
<dbReference type="AlphaFoldDB" id="A0A6A4A1P4"/>